<name>A0A059XS20_9BACT</name>
<dbReference type="Proteomes" id="UP000027059">
    <property type="component" value="Chromosome"/>
</dbReference>
<protein>
    <recommendedName>
        <fullName evidence="4">Lipoprotein</fullName>
    </recommendedName>
</protein>
<dbReference type="AlphaFoldDB" id="A0A059XS20"/>
<gene>
    <name evidence="2" type="ORF">Y981_00855</name>
</gene>
<dbReference type="KEGG" id="lfp:Y981_00855"/>
<evidence type="ECO:0000256" key="1">
    <source>
        <dbReference type="SAM" id="MobiDB-lite"/>
    </source>
</evidence>
<accession>A0A059XS20</accession>
<proteinExistence type="predicted"/>
<dbReference type="RefSeq" id="WP_014959925.1">
    <property type="nucleotide sequence ID" value="NZ_CP007243.1"/>
</dbReference>
<dbReference type="OrthoDB" id="9884850at2"/>
<reference evidence="3" key="1">
    <citation type="submission" date="2014-02" db="EMBL/GenBank/DDBJ databases">
        <title>Complete genome sequence and comparative genomic analysis of the nitrogen-fixing bacterium Leptospirillum ferriphilum YSK.</title>
        <authorList>
            <person name="Guo X."/>
            <person name="Yin H."/>
            <person name="Liang Y."/>
            <person name="Hu Q."/>
            <person name="Ma L."/>
            <person name="Xiao Y."/>
            <person name="Zhang X."/>
            <person name="Qiu G."/>
            <person name="Liu X."/>
        </authorList>
    </citation>
    <scope>NUCLEOTIDE SEQUENCE [LARGE SCALE GENOMIC DNA]</scope>
    <source>
        <strain evidence="3">YSK</strain>
    </source>
</reference>
<keyword evidence="3" id="KW-1185">Reference proteome</keyword>
<dbReference type="EMBL" id="CP007243">
    <property type="protein sequence ID" value="AIA31384.1"/>
    <property type="molecule type" value="Genomic_DNA"/>
</dbReference>
<dbReference type="PROSITE" id="PS51257">
    <property type="entry name" value="PROKAR_LIPOPROTEIN"/>
    <property type="match status" value="1"/>
</dbReference>
<dbReference type="HOGENOM" id="CLU_163294_0_0_0"/>
<feature type="compositionally biased region" description="Basic and acidic residues" evidence="1">
    <location>
        <begin position="101"/>
        <end position="110"/>
    </location>
</feature>
<evidence type="ECO:0000313" key="3">
    <source>
        <dbReference type="Proteomes" id="UP000027059"/>
    </source>
</evidence>
<sequence length="124" mass="13249">MRTPVSKLKPGKNVFLKTILVSLLGLGLTGCAETSSLMGNHLNAAQRYRGSAKQMEKDANEQSVILNHLSAANKYANAGLTRLQSASEYGELGNPSQASNEYHKASEDFTHASTESQKAIGVTP</sequence>
<evidence type="ECO:0008006" key="4">
    <source>
        <dbReference type="Google" id="ProtNLM"/>
    </source>
</evidence>
<reference evidence="2 3" key="2">
    <citation type="journal article" date="2015" name="Biomed. Res. Int.">
        <title>Effects of Arsenite Resistance on the Growth and Functional Gene Expression of Leptospirillum ferriphilum and Acidithiobacillus thiooxidans in Pure Culture and Coculture.</title>
        <authorList>
            <person name="Jiang H."/>
            <person name="Liang Y."/>
            <person name="Yin H."/>
            <person name="Xiao Y."/>
            <person name="Guo X."/>
            <person name="Xu Y."/>
            <person name="Hu Q."/>
            <person name="Liu H."/>
            <person name="Liu X."/>
        </authorList>
    </citation>
    <scope>NUCLEOTIDE SEQUENCE [LARGE SCALE GENOMIC DNA]</scope>
    <source>
        <strain evidence="2 3">YSK</strain>
    </source>
</reference>
<organism evidence="2 3">
    <name type="scientific">Leptospirillum ferriphilum YSK</name>
    <dbReference type="NCBI Taxonomy" id="1441628"/>
    <lineage>
        <taxon>Bacteria</taxon>
        <taxon>Pseudomonadati</taxon>
        <taxon>Nitrospirota</taxon>
        <taxon>Nitrospiria</taxon>
        <taxon>Nitrospirales</taxon>
        <taxon>Nitrospiraceae</taxon>
        <taxon>Leptospirillum</taxon>
    </lineage>
</organism>
<feature type="region of interest" description="Disordered" evidence="1">
    <location>
        <begin position="88"/>
        <end position="124"/>
    </location>
</feature>
<evidence type="ECO:0000313" key="2">
    <source>
        <dbReference type="EMBL" id="AIA31384.1"/>
    </source>
</evidence>